<sequence length="215" mass="21949">MMLLGSFIGFGALLEGVGFPLVAGMVSTMLIWALPAQVILIGGVVSGTALPAVALAVTLSSIRLLPMVVSIAPYMRGPRRNLLAEAACAHFVAMTMWVEGLRLLPRIPGEGRVPYTLGLGSGYVAISGAGTLVGYALAGSVPGPLAAGLLLLTPLSFTVLMVRNARGATDWLALGAGLALTPLTMGLAGGLDLMIAGVGGGTLAYLVGRRLEKRR</sequence>
<feature type="transmembrane region" description="Helical" evidence="1">
    <location>
        <begin position="34"/>
        <end position="60"/>
    </location>
</feature>
<dbReference type="Proteomes" id="UP000269692">
    <property type="component" value="Unassembled WGS sequence"/>
</dbReference>
<keyword evidence="3" id="KW-1185">Reference proteome</keyword>
<proteinExistence type="predicted"/>
<keyword evidence="1" id="KW-0472">Membrane</keyword>
<protein>
    <submittedName>
        <fullName evidence="2">Branched-chain amino acid ABC transporter permease</fullName>
    </submittedName>
</protein>
<feature type="transmembrane region" description="Helical" evidence="1">
    <location>
        <begin position="118"/>
        <end position="138"/>
    </location>
</feature>
<reference evidence="2 3" key="1">
    <citation type="submission" date="2018-10" db="EMBL/GenBank/DDBJ databases">
        <title>Xanthobacter tagetidis genome sequencing and assembly.</title>
        <authorList>
            <person name="Maclea K.S."/>
            <person name="Goen A.E."/>
            <person name="Fatima S.A."/>
        </authorList>
    </citation>
    <scope>NUCLEOTIDE SEQUENCE [LARGE SCALE GENOMIC DNA]</scope>
    <source>
        <strain evidence="2 3">ATCC 700314</strain>
    </source>
</reference>
<feature type="transmembrane region" description="Helical" evidence="1">
    <location>
        <begin position="183"/>
        <end position="207"/>
    </location>
</feature>
<feature type="transmembrane region" description="Helical" evidence="1">
    <location>
        <begin position="145"/>
        <end position="163"/>
    </location>
</feature>
<accession>A0A3L7AKS5</accession>
<comment type="caution">
    <text evidence="2">The sequence shown here is derived from an EMBL/GenBank/DDBJ whole genome shotgun (WGS) entry which is preliminary data.</text>
</comment>
<evidence type="ECO:0000313" key="3">
    <source>
        <dbReference type="Proteomes" id="UP000269692"/>
    </source>
</evidence>
<evidence type="ECO:0000256" key="1">
    <source>
        <dbReference type="SAM" id="Phobius"/>
    </source>
</evidence>
<dbReference type="OrthoDB" id="7675159at2"/>
<feature type="transmembrane region" description="Helical" evidence="1">
    <location>
        <begin position="81"/>
        <end position="98"/>
    </location>
</feature>
<dbReference type="AlphaFoldDB" id="A0A3L7AKS5"/>
<keyword evidence="1" id="KW-0812">Transmembrane</keyword>
<dbReference type="InterPro" id="IPR011606">
    <property type="entry name" value="Brnchd-chn_aa_trnsp_permease"/>
</dbReference>
<name>A0A3L7AKS5_9HYPH</name>
<dbReference type="EMBL" id="RCTF01000003">
    <property type="protein sequence ID" value="RLP80634.1"/>
    <property type="molecule type" value="Genomic_DNA"/>
</dbReference>
<gene>
    <name evidence="2" type="ORF">D9R14_05450</name>
</gene>
<keyword evidence="1" id="KW-1133">Transmembrane helix</keyword>
<dbReference type="Pfam" id="PF03591">
    <property type="entry name" value="AzlC"/>
    <property type="match status" value="1"/>
</dbReference>
<organism evidence="2 3">
    <name type="scientific">Xanthobacter tagetidis</name>
    <dbReference type="NCBI Taxonomy" id="60216"/>
    <lineage>
        <taxon>Bacteria</taxon>
        <taxon>Pseudomonadati</taxon>
        <taxon>Pseudomonadota</taxon>
        <taxon>Alphaproteobacteria</taxon>
        <taxon>Hyphomicrobiales</taxon>
        <taxon>Xanthobacteraceae</taxon>
        <taxon>Xanthobacter</taxon>
    </lineage>
</organism>
<evidence type="ECO:0000313" key="2">
    <source>
        <dbReference type="EMBL" id="RLP80634.1"/>
    </source>
</evidence>